<dbReference type="Pfam" id="PF00892">
    <property type="entry name" value="EamA"/>
    <property type="match status" value="2"/>
</dbReference>
<feature type="transmembrane region" description="Helical" evidence="5">
    <location>
        <begin position="177"/>
        <end position="195"/>
    </location>
</feature>
<proteinExistence type="predicted"/>
<evidence type="ECO:0000259" key="6">
    <source>
        <dbReference type="Pfam" id="PF00892"/>
    </source>
</evidence>
<evidence type="ECO:0000256" key="1">
    <source>
        <dbReference type="ARBA" id="ARBA00004141"/>
    </source>
</evidence>
<comment type="subcellular location">
    <subcellularLocation>
        <location evidence="1">Membrane</location>
        <topology evidence="1">Multi-pass membrane protein</topology>
    </subcellularLocation>
</comment>
<dbReference type="GO" id="GO:0016020">
    <property type="term" value="C:membrane"/>
    <property type="evidence" value="ECO:0007669"/>
    <property type="project" value="UniProtKB-SubCell"/>
</dbReference>
<sequence>MSTKELDADNLSEKDKFLNEREKEDPIIIPFTVNNPLWKLQDDKLNASDNGTIHVLSTDEPEKLTKPKRDHKFTGIGLAILSCCAFSLASLIIKYLKDYHPFSKCAWRFQGLILPVLPIMLYKGCYKKDPIFEPVWPLSEQEKRKNVLWLIVRATTGFANIIFQIFALQYISLGDQMVISSSQPVFVTIVAYFVLGEKCGVIPIITCLITIIGVGIVARPPFLTSEAGFDTNVLIGSGFALASMAMAACSIVFMRRMKHVHFTLITFSFGFYASTLSVICAVVLGVFQFPIGQEHILLALGLAAFVFVSQTTMTLALHYEQAGPIALVRTSQIVFAFIWQYLFLGVIPDLCSLLGGSVIILSVVITAVRKWISMLSKDDPTRKRLKFILK</sequence>
<evidence type="ECO:0000256" key="5">
    <source>
        <dbReference type="SAM" id="Phobius"/>
    </source>
</evidence>
<evidence type="ECO:0000256" key="2">
    <source>
        <dbReference type="ARBA" id="ARBA00022692"/>
    </source>
</evidence>
<gene>
    <name evidence="7" type="ORF">AFUS01_LOCUS10176</name>
</gene>
<comment type="caution">
    <text evidence="7">The sequence shown here is derived from an EMBL/GenBank/DDBJ whole genome shotgun (WGS) entry which is preliminary data.</text>
</comment>
<reference evidence="7" key="1">
    <citation type="submission" date="2021-06" db="EMBL/GenBank/DDBJ databases">
        <authorList>
            <person name="Hodson N. C."/>
            <person name="Mongue J. A."/>
            <person name="Jaron S. K."/>
        </authorList>
    </citation>
    <scope>NUCLEOTIDE SEQUENCE</scope>
</reference>
<feature type="transmembrane region" description="Helical" evidence="5">
    <location>
        <begin position="234"/>
        <end position="253"/>
    </location>
</feature>
<feature type="domain" description="EamA" evidence="6">
    <location>
        <begin position="235"/>
        <end position="366"/>
    </location>
</feature>
<feature type="transmembrane region" description="Helical" evidence="5">
    <location>
        <begin position="326"/>
        <end position="347"/>
    </location>
</feature>
<evidence type="ECO:0000256" key="3">
    <source>
        <dbReference type="ARBA" id="ARBA00022989"/>
    </source>
</evidence>
<feature type="transmembrane region" description="Helical" evidence="5">
    <location>
        <begin position="353"/>
        <end position="372"/>
    </location>
</feature>
<protein>
    <recommendedName>
        <fullName evidence="6">EamA domain-containing protein</fullName>
    </recommendedName>
</protein>
<dbReference type="OrthoDB" id="306876at2759"/>
<feature type="transmembrane region" description="Helical" evidence="5">
    <location>
        <begin position="147"/>
        <end position="171"/>
    </location>
</feature>
<dbReference type="EMBL" id="CAJVCH010075279">
    <property type="protein sequence ID" value="CAG7720923.1"/>
    <property type="molecule type" value="Genomic_DNA"/>
</dbReference>
<feature type="transmembrane region" description="Helical" evidence="5">
    <location>
        <begin position="107"/>
        <end position="126"/>
    </location>
</feature>
<keyword evidence="4 5" id="KW-0472">Membrane</keyword>
<feature type="transmembrane region" description="Helical" evidence="5">
    <location>
        <begin position="295"/>
        <end position="319"/>
    </location>
</feature>
<keyword evidence="2 5" id="KW-0812">Transmembrane</keyword>
<feature type="transmembrane region" description="Helical" evidence="5">
    <location>
        <begin position="73"/>
        <end position="95"/>
    </location>
</feature>
<dbReference type="PANTHER" id="PTHR22911">
    <property type="entry name" value="ACYL-MALONYL CONDENSING ENZYME-RELATED"/>
    <property type="match status" value="1"/>
</dbReference>
<evidence type="ECO:0000313" key="7">
    <source>
        <dbReference type="EMBL" id="CAG7720923.1"/>
    </source>
</evidence>
<organism evidence="7 8">
    <name type="scientific">Allacma fusca</name>
    <dbReference type="NCBI Taxonomy" id="39272"/>
    <lineage>
        <taxon>Eukaryota</taxon>
        <taxon>Metazoa</taxon>
        <taxon>Ecdysozoa</taxon>
        <taxon>Arthropoda</taxon>
        <taxon>Hexapoda</taxon>
        <taxon>Collembola</taxon>
        <taxon>Symphypleona</taxon>
        <taxon>Sminthuridae</taxon>
        <taxon>Allacma</taxon>
    </lineage>
</organism>
<dbReference type="PANTHER" id="PTHR22911:SF6">
    <property type="entry name" value="SOLUTE CARRIER FAMILY 35 MEMBER G1"/>
    <property type="match status" value="1"/>
</dbReference>
<name>A0A8J2K7T0_9HEXA</name>
<dbReference type="InterPro" id="IPR000620">
    <property type="entry name" value="EamA_dom"/>
</dbReference>
<evidence type="ECO:0000256" key="4">
    <source>
        <dbReference type="ARBA" id="ARBA00023136"/>
    </source>
</evidence>
<evidence type="ECO:0000313" key="8">
    <source>
        <dbReference type="Proteomes" id="UP000708208"/>
    </source>
</evidence>
<accession>A0A8J2K7T0</accession>
<feature type="transmembrane region" description="Helical" evidence="5">
    <location>
        <begin position="202"/>
        <end position="222"/>
    </location>
</feature>
<keyword evidence="8" id="KW-1185">Reference proteome</keyword>
<dbReference type="Proteomes" id="UP000708208">
    <property type="component" value="Unassembled WGS sequence"/>
</dbReference>
<feature type="transmembrane region" description="Helical" evidence="5">
    <location>
        <begin position="265"/>
        <end position="289"/>
    </location>
</feature>
<feature type="domain" description="EamA" evidence="6">
    <location>
        <begin position="74"/>
        <end position="217"/>
    </location>
</feature>
<keyword evidence="3 5" id="KW-1133">Transmembrane helix</keyword>
<dbReference type="AlphaFoldDB" id="A0A8J2K7T0"/>